<organism evidence="2 3">
    <name type="scientific">Mucisphaera calidilacus</name>
    <dbReference type="NCBI Taxonomy" id="2527982"/>
    <lineage>
        <taxon>Bacteria</taxon>
        <taxon>Pseudomonadati</taxon>
        <taxon>Planctomycetota</taxon>
        <taxon>Phycisphaerae</taxon>
        <taxon>Phycisphaerales</taxon>
        <taxon>Phycisphaeraceae</taxon>
        <taxon>Mucisphaera</taxon>
    </lineage>
</organism>
<evidence type="ECO:0000313" key="2">
    <source>
        <dbReference type="EMBL" id="QDU70596.1"/>
    </source>
</evidence>
<evidence type="ECO:0000313" key="3">
    <source>
        <dbReference type="Proteomes" id="UP000320386"/>
    </source>
</evidence>
<dbReference type="Proteomes" id="UP000320386">
    <property type="component" value="Chromosome"/>
</dbReference>
<gene>
    <name evidence="2" type="ORF">Pan265_04240</name>
</gene>
<proteinExistence type="predicted"/>
<feature type="chain" id="PRO_5021807512" evidence="1">
    <location>
        <begin position="33"/>
        <end position="422"/>
    </location>
</feature>
<evidence type="ECO:0000256" key="1">
    <source>
        <dbReference type="SAM" id="SignalP"/>
    </source>
</evidence>
<sequence length="422" mass="47951" precursor="true">MIQLRRLFSPVLWALTLTCLCLCLLPASEATADTTASGSEHASITYPPQVAIDAYKSRLLDVAMSAASKMPIVVHLKNRSRSQYKVFRATLDHDQVETAREYLTRIDNWRRGAAAADFAYYCADHGFPEPVASYLRLAKASSLLATQDWQRDYIELTMANTQLVLGQKQLAETFREGLTDDVFRGQLEITESRLSDEQQYETMMERLDVLLDTNRYEVIVNGAQAYAQLYEKHYADGERRQTIENKLRVAYKDMPGPETIDLLLMLVQTALEHEDRETALRLLRDTDVLFAETQWPSNTEYAYQFESRIVQRYADVGESALASTRLAAMAKRYEEEESEIVDISRAEAIQAIAEGYAGMGHLDLARLHYQRALDAGFVNPNGRPRAEDLVAVCLSMARFGVEPDDELWDLIQTRHDELGTPW</sequence>
<dbReference type="RefSeq" id="WP_145444756.1">
    <property type="nucleotide sequence ID" value="NZ_CP036280.1"/>
</dbReference>
<keyword evidence="1" id="KW-0732">Signal</keyword>
<dbReference type="KEGG" id="mcad:Pan265_04240"/>
<keyword evidence="3" id="KW-1185">Reference proteome</keyword>
<dbReference type="AlphaFoldDB" id="A0A518BUF8"/>
<feature type="signal peptide" evidence="1">
    <location>
        <begin position="1"/>
        <end position="32"/>
    </location>
</feature>
<dbReference type="EMBL" id="CP036280">
    <property type="protein sequence ID" value="QDU70596.1"/>
    <property type="molecule type" value="Genomic_DNA"/>
</dbReference>
<name>A0A518BUF8_9BACT</name>
<accession>A0A518BUF8</accession>
<protein>
    <submittedName>
        <fullName evidence="2">Uncharacterized protein</fullName>
    </submittedName>
</protein>
<dbReference type="OrthoDB" id="248240at2"/>
<reference evidence="2 3" key="1">
    <citation type="submission" date="2019-02" db="EMBL/GenBank/DDBJ databases">
        <title>Deep-cultivation of Planctomycetes and their phenomic and genomic characterization uncovers novel biology.</title>
        <authorList>
            <person name="Wiegand S."/>
            <person name="Jogler M."/>
            <person name="Boedeker C."/>
            <person name="Pinto D."/>
            <person name="Vollmers J."/>
            <person name="Rivas-Marin E."/>
            <person name="Kohn T."/>
            <person name="Peeters S.H."/>
            <person name="Heuer A."/>
            <person name="Rast P."/>
            <person name="Oberbeckmann S."/>
            <person name="Bunk B."/>
            <person name="Jeske O."/>
            <person name="Meyerdierks A."/>
            <person name="Storesund J.E."/>
            <person name="Kallscheuer N."/>
            <person name="Luecker S."/>
            <person name="Lage O.M."/>
            <person name="Pohl T."/>
            <person name="Merkel B.J."/>
            <person name="Hornburger P."/>
            <person name="Mueller R.-W."/>
            <person name="Bruemmer F."/>
            <person name="Labrenz M."/>
            <person name="Spormann A.M."/>
            <person name="Op den Camp H."/>
            <person name="Overmann J."/>
            <person name="Amann R."/>
            <person name="Jetten M.S.M."/>
            <person name="Mascher T."/>
            <person name="Medema M.H."/>
            <person name="Devos D.P."/>
            <person name="Kaster A.-K."/>
            <person name="Ovreas L."/>
            <person name="Rohde M."/>
            <person name="Galperin M.Y."/>
            <person name="Jogler C."/>
        </authorList>
    </citation>
    <scope>NUCLEOTIDE SEQUENCE [LARGE SCALE GENOMIC DNA]</scope>
    <source>
        <strain evidence="2 3">Pan265</strain>
    </source>
</reference>